<keyword evidence="2" id="KW-1185">Reference proteome</keyword>
<proteinExistence type="predicted"/>
<protein>
    <submittedName>
        <fullName evidence="1">Uncharacterized protein</fullName>
    </submittedName>
</protein>
<organism evidence="1 2">
    <name type="scientific">Hohenbuehelia grisea</name>
    <dbReference type="NCBI Taxonomy" id="104357"/>
    <lineage>
        <taxon>Eukaryota</taxon>
        <taxon>Fungi</taxon>
        <taxon>Dikarya</taxon>
        <taxon>Basidiomycota</taxon>
        <taxon>Agaricomycotina</taxon>
        <taxon>Agaricomycetes</taxon>
        <taxon>Agaricomycetidae</taxon>
        <taxon>Agaricales</taxon>
        <taxon>Pleurotineae</taxon>
        <taxon>Pleurotaceae</taxon>
        <taxon>Hohenbuehelia</taxon>
    </lineage>
</organism>
<accession>A0ABR3J9Z3</accession>
<evidence type="ECO:0000313" key="1">
    <source>
        <dbReference type="EMBL" id="KAL0952106.1"/>
    </source>
</evidence>
<sequence>MRLFQTCSSLRALVFVQPATYYTGDLSRTSGLRLFRDPRVVVLQQLPLGERDIRNEWEAQWYGELNMWQMVDMIAEEQAAKHAECAAQ</sequence>
<gene>
    <name evidence="1" type="ORF">HGRIS_008737</name>
</gene>
<comment type="caution">
    <text evidence="1">The sequence shown here is derived from an EMBL/GenBank/DDBJ whole genome shotgun (WGS) entry which is preliminary data.</text>
</comment>
<dbReference type="Proteomes" id="UP001556367">
    <property type="component" value="Unassembled WGS sequence"/>
</dbReference>
<dbReference type="EMBL" id="JASNQZ010000011">
    <property type="protein sequence ID" value="KAL0952106.1"/>
    <property type="molecule type" value="Genomic_DNA"/>
</dbReference>
<evidence type="ECO:0000313" key="2">
    <source>
        <dbReference type="Proteomes" id="UP001556367"/>
    </source>
</evidence>
<reference evidence="2" key="1">
    <citation type="submission" date="2024-06" db="EMBL/GenBank/DDBJ databases">
        <title>Multi-omics analyses provide insights into the biosynthesis of the anticancer antibiotic pleurotin in Hohenbuehelia grisea.</title>
        <authorList>
            <person name="Weaver J.A."/>
            <person name="Alberti F."/>
        </authorList>
    </citation>
    <scope>NUCLEOTIDE SEQUENCE [LARGE SCALE GENOMIC DNA]</scope>
    <source>
        <strain evidence="2">T-177</strain>
    </source>
</reference>
<name>A0ABR3J9Z3_9AGAR</name>